<dbReference type="InterPro" id="IPR036188">
    <property type="entry name" value="FAD/NAD-bd_sf"/>
</dbReference>
<evidence type="ECO:0000313" key="4">
    <source>
        <dbReference type="EMBL" id="PJJ72172.1"/>
    </source>
</evidence>
<dbReference type="Proteomes" id="UP000228758">
    <property type="component" value="Unassembled WGS sequence"/>
</dbReference>
<dbReference type="GO" id="GO:0016491">
    <property type="term" value="F:oxidoreductase activity"/>
    <property type="evidence" value="ECO:0007669"/>
    <property type="project" value="InterPro"/>
</dbReference>
<organism evidence="4 5">
    <name type="scientific">Diaminobutyricimonas aerilata</name>
    <dbReference type="NCBI Taxonomy" id="1162967"/>
    <lineage>
        <taxon>Bacteria</taxon>
        <taxon>Bacillati</taxon>
        <taxon>Actinomycetota</taxon>
        <taxon>Actinomycetes</taxon>
        <taxon>Micrococcales</taxon>
        <taxon>Microbacteriaceae</taxon>
        <taxon>Diaminobutyricimonas</taxon>
    </lineage>
</organism>
<reference evidence="4 5" key="1">
    <citation type="submission" date="2017-11" db="EMBL/GenBank/DDBJ databases">
        <title>Genomic Encyclopedia of Archaeal and Bacterial Type Strains, Phase II (KMG-II): From Individual Species to Whole Genera.</title>
        <authorList>
            <person name="Goeker M."/>
        </authorList>
    </citation>
    <scope>NUCLEOTIDE SEQUENCE [LARGE SCALE GENOMIC DNA]</scope>
    <source>
        <strain evidence="4 5">DSM 27393</strain>
    </source>
</reference>
<dbReference type="PANTHER" id="PTHR10742:SF410">
    <property type="entry name" value="LYSINE-SPECIFIC HISTONE DEMETHYLASE 2"/>
    <property type="match status" value="1"/>
</dbReference>
<protein>
    <submittedName>
        <fullName evidence="4">Monoamine oxidase</fullName>
    </submittedName>
</protein>
<feature type="region of interest" description="Disordered" evidence="1">
    <location>
        <begin position="20"/>
        <end position="46"/>
    </location>
</feature>
<evidence type="ECO:0000256" key="2">
    <source>
        <dbReference type="SAM" id="SignalP"/>
    </source>
</evidence>
<feature type="domain" description="Amine oxidase" evidence="3">
    <location>
        <begin position="41"/>
        <end position="113"/>
    </location>
</feature>
<dbReference type="InterPro" id="IPR050281">
    <property type="entry name" value="Flavin_monoamine_oxidase"/>
</dbReference>
<gene>
    <name evidence="4" type="ORF">CLV46_1737</name>
</gene>
<dbReference type="EMBL" id="PGFF01000001">
    <property type="protein sequence ID" value="PJJ72172.1"/>
    <property type="molecule type" value="Genomic_DNA"/>
</dbReference>
<dbReference type="SUPFAM" id="SSF54373">
    <property type="entry name" value="FAD-linked reductases, C-terminal domain"/>
    <property type="match status" value="1"/>
</dbReference>
<dbReference type="PANTHER" id="PTHR10742">
    <property type="entry name" value="FLAVIN MONOAMINE OXIDASE"/>
    <property type="match status" value="1"/>
</dbReference>
<feature type="signal peptide" evidence="2">
    <location>
        <begin position="1"/>
        <end position="25"/>
    </location>
</feature>
<keyword evidence="2" id="KW-0732">Signal</keyword>
<dbReference type="Gene3D" id="3.50.50.60">
    <property type="entry name" value="FAD/NAD(P)-binding domain"/>
    <property type="match status" value="2"/>
</dbReference>
<feature type="compositionally biased region" description="Pro residues" evidence="1">
    <location>
        <begin position="26"/>
        <end position="42"/>
    </location>
</feature>
<dbReference type="PROSITE" id="PS51257">
    <property type="entry name" value="PROKAR_LIPOPROTEIN"/>
    <property type="match status" value="1"/>
</dbReference>
<evidence type="ECO:0000313" key="5">
    <source>
        <dbReference type="Proteomes" id="UP000228758"/>
    </source>
</evidence>
<dbReference type="AlphaFoldDB" id="A0A2M9CJU7"/>
<keyword evidence="5" id="KW-1185">Reference proteome</keyword>
<feature type="region of interest" description="Disordered" evidence="1">
    <location>
        <begin position="87"/>
        <end position="106"/>
    </location>
</feature>
<dbReference type="InterPro" id="IPR002937">
    <property type="entry name" value="Amino_oxidase"/>
</dbReference>
<dbReference type="SUPFAM" id="SSF51905">
    <property type="entry name" value="FAD/NAD(P)-binding domain"/>
    <property type="match status" value="2"/>
</dbReference>
<accession>A0A2M9CJU7</accession>
<dbReference type="Pfam" id="PF01593">
    <property type="entry name" value="Amino_oxidase"/>
    <property type="match status" value="2"/>
</dbReference>
<dbReference type="Gene3D" id="3.90.660.10">
    <property type="match status" value="1"/>
</dbReference>
<evidence type="ECO:0000259" key="3">
    <source>
        <dbReference type="Pfam" id="PF01593"/>
    </source>
</evidence>
<feature type="chain" id="PRO_5038545720" evidence="2">
    <location>
        <begin position="26"/>
        <end position="461"/>
    </location>
</feature>
<proteinExistence type="predicted"/>
<comment type="caution">
    <text evidence="4">The sequence shown here is derived from an EMBL/GenBank/DDBJ whole genome shotgun (WGS) entry which is preliminary data.</text>
</comment>
<name>A0A2M9CJU7_9MICO</name>
<evidence type="ECO:0000256" key="1">
    <source>
        <dbReference type="SAM" id="MobiDB-lite"/>
    </source>
</evidence>
<sequence>MQRRTFLIGAASGLSMLLLSGCTTPDPRPTRPTPTPSSPLPRPAGMVRSRWASDSFTRGASSYLPVGSSPDDRVALREPVQRRVFFAGEATSSEHPNSVAGAQESGRRAADEVTAVADDAERIAIVGAGIAGAAAARQLTRDGFDVVVVEARDRTGGRIDTRRSDSWPVPVELGAAWVHDLAGTDVLQQLTRLQIDTAIADVRQVRDAAGAVLDVDPAAGAAAVTRAVDAAASGVRDVSVATALADTGASTDDPALRVHLADPIVARLGADPDELSAWFATTEVPAGADQLVTGGMAALIDDALDGIRVSLSSAVTRIGYDADGVNLRLATGESLNVDRVIVTVPLGVLQDGAIEFDPPLPFAQRSAIAALGVGLQDVVWLRFDEPLWSTEATLWVSLDEDLDITQWINLEPITGEAVLVGRLAGDAARRFADYDDDEAETAALESLRPFLEPAAEDGATG</sequence>
<feature type="domain" description="Amine oxidase" evidence="3">
    <location>
        <begin position="130"/>
        <end position="452"/>
    </location>
</feature>